<keyword evidence="3" id="KW-1185">Reference proteome</keyword>
<keyword evidence="1" id="KW-1133">Transmembrane helix</keyword>
<dbReference type="PANTHER" id="PTHR31303">
    <property type="entry name" value="CTP-DEPENDENT DIACYLGLYCEROL KINASE 1"/>
    <property type="match status" value="1"/>
</dbReference>
<feature type="transmembrane region" description="Helical" evidence="1">
    <location>
        <begin position="88"/>
        <end position="105"/>
    </location>
</feature>
<accession>A0A2V3J6R4</accession>
<dbReference type="Proteomes" id="UP000247409">
    <property type="component" value="Unassembled WGS sequence"/>
</dbReference>
<feature type="transmembrane region" description="Helical" evidence="1">
    <location>
        <begin position="211"/>
        <end position="229"/>
    </location>
</feature>
<organism evidence="2 3">
    <name type="scientific">Gracilariopsis chorda</name>
    <dbReference type="NCBI Taxonomy" id="448386"/>
    <lineage>
        <taxon>Eukaryota</taxon>
        <taxon>Rhodophyta</taxon>
        <taxon>Florideophyceae</taxon>
        <taxon>Rhodymeniophycidae</taxon>
        <taxon>Gracilariales</taxon>
        <taxon>Gracilariaceae</taxon>
        <taxon>Gracilariopsis</taxon>
    </lineage>
</organism>
<feature type="transmembrane region" description="Helical" evidence="1">
    <location>
        <begin position="154"/>
        <end position="173"/>
    </location>
</feature>
<dbReference type="EMBL" id="NBIV01000001">
    <property type="protein sequence ID" value="PXF50089.1"/>
    <property type="molecule type" value="Genomic_DNA"/>
</dbReference>
<evidence type="ECO:0000313" key="3">
    <source>
        <dbReference type="Proteomes" id="UP000247409"/>
    </source>
</evidence>
<keyword evidence="1" id="KW-0472">Membrane</keyword>
<proteinExistence type="predicted"/>
<dbReference type="AlphaFoldDB" id="A0A2V3J6R4"/>
<sequence>MSSMVKAAFVSAAMPPLRAGRIALRTNRRPARLDVRQPRPRTIMHLPLAVNVEDVKLTGAIMGTVVLWLGLWERLTSLKLVPSSTTRKVIHITCGPAFIALWPFYSASLSARLMAAVVPMTFALVLLISGLSAEASPRSALGKALSRSGSPSEALQGPMLYSVSLLGMTLLLFQTPAAVVGVANMCVGDGLAEVVGRTVGGIKWPSSNKSLAGSTAFVGGAVLASLLLLEWFQSFGLTSLPQTNSCVLRVAAVAVVSAAVELIAGDLGADDNVSVALAAGLLGSLLLGEAAVAL</sequence>
<evidence type="ECO:0000313" key="2">
    <source>
        <dbReference type="EMBL" id="PXF50089.1"/>
    </source>
</evidence>
<feature type="transmembrane region" description="Helical" evidence="1">
    <location>
        <begin position="250"/>
        <end position="269"/>
    </location>
</feature>
<reference evidence="2 3" key="1">
    <citation type="journal article" date="2018" name="Mol. Biol. Evol.">
        <title>Analysis of the draft genome of the red seaweed Gracilariopsis chorda provides insights into genome size evolution in Rhodophyta.</title>
        <authorList>
            <person name="Lee J."/>
            <person name="Yang E.C."/>
            <person name="Graf L."/>
            <person name="Yang J.H."/>
            <person name="Qiu H."/>
            <person name="Zel Zion U."/>
            <person name="Chan C.X."/>
            <person name="Stephens T.G."/>
            <person name="Weber A.P.M."/>
            <person name="Boo G.H."/>
            <person name="Boo S.M."/>
            <person name="Kim K.M."/>
            <person name="Shin Y."/>
            <person name="Jung M."/>
            <person name="Lee S.J."/>
            <person name="Yim H.S."/>
            <person name="Lee J.H."/>
            <person name="Bhattacharya D."/>
            <person name="Yoon H.S."/>
        </authorList>
    </citation>
    <scope>NUCLEOTIDE SEQUENCE [LARGE SCALE GENOMIC DNA]</scope>
    <source>
        <strain evidence="2 3">SKKU-2015</strain>
        <tissue evidence="2">Whole body</tissue>
    </source>
</reference>
<name>A0A2V3J6R4_9FLOR</name>
<evidence type="ECO:0000256" key="1">
    <source>
        <dbReference type="SAM" id="Phobius"/>
    </source>
</evidence>
<protein>
    <submittedName>
        <fullName evidence="2">Phytol kinase 1, chloroplastic</fullName>
    </submittedName>
</protein>
<feature type="transmembrane region" description="Helical" evidence="1">
    <location>
        <begin position="111"/>
        <end position="133"/>
    </location>
</feature>
<gene>
    <name evidence="2" type="ORF">BWQ96_00249</name>
</gene>
<dbReference type="STRING" id="448386.A0A2V3J6R4"/>
<dbReference type="GO" id="GO:0004143">
    <property type="term" value="F:ATP-dependent diacylglycerol kinase activity"/>
    <property type="evidence" value="ECO:0007669"/>
    <property type="project" value="InterPro"/>
</dbReference>
<keyword evidence="2" id="KW-0808">Transferase</keyword>
<keyword evidence="1" id="KW-0812">Transmembrane</keyword>
<dbReference type="OrthoDB" id="5673at2759"/>
<dbReference type="InterPro" id="IPR037997">
    <property type="entry name" value="Dgk1-like"/>
</dbReference>
<comment type="caution">
    <text evidence="2">The sequence shown here is derived from an EMBL/GenBank/DDBJ whole genome shotgun (WGS) entry which is preliminary data.</text>
</comment>
<keyword evidence="2" id="KW-0418">Kinase</keyword>
<dbReference type="PANTHER" id="PTHR31303:SF1">
    <property type="entry name" value="CTP-DEPENDENT DIACYLGLYCEROL KINASE 1"/>
    <property type="match status" value="1"/>
</dbReference>
<feature type="transmembrane region" description="Helical" evidence="1">
    <location>
        <begin position="275"/>
        <end position="293"/>
    </location>
</feature>